<sequence>MSLMSTISEEVTPMYEPITYSLREIRNVIPKELFERDMRRGLAYLGRDFALASFAVWSIWAADTIFLRGPVSQLLHSAAIEGLRWLAWLSYWWFQGLILTGIWVIGHECGHGAFSRHQGINDVIGFIIHTSLWTPYFSWKISHHRHHISSGSMEKDQVYVPKTRSDLRIPPNATALDYHEILGDTPLCTLFMLVRQQVLGFPAYLCFNISGPKDYPKWTNHFNPNAVIFTPSQWKVVVLSDLGIGFMIWVYYALCSTWGAITVFKYYGIPWLMVTNWFIMVTYLQHTAPEVPHYRGHAWTFTRGAAATVDRNFLGWQGKFFLHGVAHYHVVHHFFPKMPFYHGEQATRHLKNFLGVHYNSSDDSTFKSLWDTYDRCQFVEDKGGVLFYRDKLGRPSRRAVEEMDGDL</sequence>
<dbReference type="EMBL" id="MU154581">
    <property type="protein sequence ID" value="KAF9493760.1"/>
    <property type="molecule type" value="Genomic_DNA"/>
</dbReference>
<proteinExistence type="predicted"/>
<organism evidence="3 4">
    <name type="scientific">Pleurotus eryngii</name>
    <name type="common">Boletus of the steppes</name>
    <dbReference type="NCBI Taxonomy" id="5323"/>
    <lineage>
        <taxon>Eukaryota</taxon>
        <taxon>Fungi</taxon>
        <taxon>Dikarya</taxon>
        <taxon>Basidiomycota</taxon>
        <taxon>Agaricomycotina</taxon>
        <taxon>Agaricomycetes</taxon>
        <taxon>Agaricomycetidae</taxon>
        <taxon>Agaricales</taxon>
        <taxon>Pleurotineae</taxon>
        <taxon>Pleurotaceae</taxon>
        <taxon>Pleurotus</taxon>
    </lineage>
</organism>
<feature type="domain" description="Fatty acid desaturase" evidence="2">
    <location>
        <begin position="85"/>
        <end position="358"/>
    </location>
</feature>
<gene>
    <name evidence="3" type="ORF">BDN71DRAFT_1449811</name>
</gene>
<dbReference type="CDD" id="cd03507">
    <property type="entry name" value="Delta12-FADS-like"/>
    <property type="match status" value="1"/>
</dbReference>
<evidence type="ECO:0000256" key="1">
    <source>
        <dbReference type="SAM" id="Phobius"/>
    </source>
</evidence>
<feature type="transmembrane region" description="Helical" evidence="1">
    <location>
        <begin position="82"/>
        <end position="106"/>
    </location>
</feature>
<feature type="transmembrane region" description="Helical" evidence="1">
    <location>
        <begin position="236"/>
        <end position="254"/>
    </location>
</feature>
<accession>A0A9P5ZTZ6</accession>
<dbReference type="Proteomes" id="UP000807025">
    <property type="component" value="Unassembled WGS sequence"/>
</dbReference>
<dbReference type="GO" id="GO:0006629">
    <property type="term" value="P:lipid metabolic process"/>
    <property type="evidence" value="ECO:0007669"/>
    <property type="project" value="InterPro"/>
</dbReference>
<evidence type="ECO:0000313" key="3">
    <source>
        <dbReference type="EMBL" id="KAF9493760.1"/>
    </source>
</evidence>
<name>A0A9P5ZTZ6_PLEER</name>
<protein>
    <recommendedName>
        <fullName evidence="2">Fatty acid desaturase domain-containing protein</fullName>
    </recommendedName>
</protein>
<dbReference type="AlphaFoldDB" id="A0A9P5ZTZ6"/>
<dbReference type="Pfam" id="PF00487">
    <property type="entry name" value="FA_desaturase"/>
    <property type="match status" value="1"/>
</dbReference>
<evidence type="ECO:0000259" key="2">
    <source>
        <dbReference type="Pfam" id="PF00487"/>
    </source>
</evidence>
<keyword evidence="4" id="KW-1185">Reference proteome</keyword>
<dbReference type="InterPro" id="IPR005804">
    <property type="entry name" value="FA_desaturase_dom"/>
</dbReference>
<dbReference type="PANTHER" id="PTHR32100">
    <property type="entry name" value="OMEGA-6 FATTY ACID DESATURASE, CHLOROPLASTIC"/>
    <property type="match status" value="1"/>
</dbReference>
<keyword evidence="1" id="KW-1133">Transmembrane helix</keyword>
<dbReference type="OrthoDB" id="1461976at2759"/>
<keyword evidence="1" id="KW-0812">Transmembrane</keyword>
<feature type="transmembrane region" description="Helical" evidence="1">
    <location>
        <begin position="41"/>
        <end position="62"/>
    </location>
</feature>
<dbReference type="InterPro" id="IPR012171">
    <property type="entry name" value="Fatty_acid_desaturase"/>
</dbReference>
<dbReference type="GO" id="GO:0016491">
    <property type="term" value="F:oxidoreductase activity"/>
    <property type="evidence" value="ECO:0007669"/>
    <property type="project" value="InterPro"/>
</dbReference>
<reference evidence="3" key="1">
    <citation type="submission" date="2020-11" db="EMBL/GenBank/DDBJ databases">
        <authorList>
            <consortium name="DOE Joint Genome Institute"/>
            <person name="Ahrendt S."/>
            <person name="Riley R."/>
            <person name="Andreopoulos W."/>
            <person name="Labutti K."/>
            <person name="Pangilinan J."/>
            <person name="Ruiz-Duenas F.J."/>
            <person name="Barrasa J.M."/>
            <person name="Sanchez-Garcia M."/>
            <person name="Camarero S."/>
            <person name="Miyauchi S."/>
            <person name="Serrano A."/>
            <person name="Linde D."/>
            <person name="Babiker R."/>
            <person name="Drula E."/>
            <person name="Ayuso-Fernandez I."/>
            <person name="Pacheco R."/>
            <person name="Padilla G."/>
            <person name="Ferreira P."/>
            <person name="Barriuso J."/>
            <person name="Kellner H."/>
            <person name="Castanera R."/>
            <person name="Alfaro M."/>
            <person name="Ramirez L."/>
            <person name="Pisabarro A.G."/>
            <person name="Kuo A."/>
            <person name="Tritt A."/>
            <person name="Lipzen A."/>
            <person name="He G."/>
            <person name="Yan M."/>
            <person name="Ng V."/>
            <person name="Cullen D."/>
            <person name="Martin F."/>
            <person name="Rosso M.-N."/>
            <person name="Henrissat B."/>
            <person name="Hibbett D."/>
            <person name="Martinez A.T."/>
            <person name="Grigoriev I.V."/>
        </authorList>
    </citation>
    <scope>NUCLEOTIDE SEQUENCE</scope>
    <source>
        <strain evidence="3">ATCC 90797</strain>
    </source>
</reference>
<evidence type="ECO:0000313" key="4">
    <source>
        <dbReference type="Proteomes" id="UP000807025"/>
    </source>
</evidence>
<keyword evidence="1" id="KW-0472">Membrane</keyword>
<comment type="caution">
    <text evidence="3">The sequence shown here is derived from an EMBL/GenBank/DDBJ whole genome shotgun (WGS) entry which is preliminary data.</text>
</comment>